<gene>
    <name evidence="2" type="ORF">GCM10009799_12770</name>
</gene>
<organism evidence="2 3">
    <name type="scientific">Nocardiopsis rhodophaea</name>
    <dbReference type="NCBI Taxonomy" id="280238"/>
    <lineage>
        <taxon>Bacteria</taxon>
        <taxon>Bacillati</taxon>
        <taxon>Actinomycetota</taxon>
        <taxon>Actinomycetes</taxon>
        <taxon>Streptosporangiales</taxon>
        <taxon>Nocardiopsidaceae</taxon>
        <taxon>Nocardiopsis</taxon>
    </lineage>
</organism>
<protein>
    <submittedName>
        <fullName evidence="2">Uncharacterized protein</fullName>
    </submittedName>
</protein>
<evidence type="ECO:0000313" key="3">
    <source>
        <dbReference type="Proteomes" id="UP001501585"/>
    </source>
</evidence>
<feature type="region of interest" description="Disordered" evidence="1">
    <location>
        <begin position="28"/>
        <end position="66"/>
    </location>
</feature>
<evidence type="ECO:0000313" key="2">
    <source>
        <dbReference type="EMBL" id="GAA1988543.1"/>
    </source>
</evidence>
<dbReference type="EMBL" id="BAAAPC010000004">
    <property type="protein sequence ID" value="GAA1988543.1"/>
    <property type="molecule type" value="Genomic_DNA"/>
</dbReference>
<evidence type="ECO:0000256" key="1">
    <source>
        <dbReference type="SAM" id="MobiDB-lite"/>
    </source>
</evidence>
<name>A0ABN2SN38_9ACTN</name>
<dbReference type="Proteomes" id="UP001501585">
    <property type="component" value="Unassembled WGS sequence"/>
</dbReference>
<keyword evidence="3" id="KW-1185">Reference proteome</keyword>
<proteinExistence type="predicted"/>
<comment type="caution">
    <text evidence="2">The sequence shown here is derived from an EMBL/GenBank/DDBJ whole genome shotgun (WGS) entry which is preliminary data.</text>
</comment>
<sequence length="140" mass="14933">MAQAASFYKGIAEDLRLMGSYSPLIRDNTGRGPRIGRVRGSPPRCATRPAFGRGGGAGPAVGQDAAAGAGGWRRIGKCHAGIGVPVRLFDVGARRPRSPCARGDHCLTHLPHRHLSPTDIPPLLSRSCRIPRPRTRDQKA</sequence>
<accession>A0ABN2SN38</accession>
<reference evidence="2 3" key="1">
    <citation type="journal article" date="2019" name="Int. J. Syst. Evol. Microbiol.">
        <title>The Global Catalogue of Microorganisms (GCM) 10K type strain sequencing project: providing services to taxonomists for standard genome sequencing and annotation.</title>
        <authorList>
            <consortium name="The Broad Institute Genomics Platform"/>
            <consortium name="The Broad Institute Genome Sequencing Center for Infectious Disease"/>
            <person name="Wu L."/>
            <person name="Ma J."/>
        </authorList>
    </citation>
    <scope>NUCLEOTIDE SEQUENCE [LARGE SCALE GENOMIC DNA]</scope>
    <source>
        <strain evidence="2 3">JCM 15313</strain>
    </source>
</reference>